<dbReference type="GeneID" id="103508659"/>
<dbReference type="SUPFAM" id="SSF100910">
    <property type="entry name" value="Chemosensory protein Csp2"/>
    <property type="match status" value="1"/>
</dbReference>
<dbReference type="AlphaFoldDB" id="A0A1S3D1L0"/>
<feature type="signal peptide" evidence="1">
    <location>
        <begin position="1"/>
        <end position="18"/>
    </location>
</feature>
<dbReference type="OMA" id="RNPCTPD"/>
<accession>A0A1S3D1L0</accession>
<evidence type="ECO:0000313" key="3">
    <source>
        <dbReference type="RefSeq" id="XP_008471452.1"/>
    </source>
</evidence>
<dbReference type="PANTHER" id="PTHR11257">
    <property type="entry name" value="CHEMOSENSORY PROTEIN-RELATED"/>
    <property type="match status" value="1"/>
</dbReference>
<reference evidence="3" key="1">
    <citation type="submission" date="2025-08" db="UniProtKB">
        <authorList>
            <consortium name="RefSeq"/>
        </authorList>
    </citation>
    <scope>IDENTIFICATION</scope>
</reference>
<dbReference type="PANTHER" id="PTHR11257:SF12">
    <property type="entry name" value="EJACULATORY BULB-SPECIFIC PROTEIN 3-RELATED"/>
    <property type="match status" value="1"/>
</dbReference>
<dbReference type="Gene3D" id="1.10.2080.10">
    <property type="entry name" value="Insect odorant-binding protein A10/Ejaculatory bulb-specific protein 3"/>
    <property type="match status" value="1"/>
</dbReference>
<organism evidence="2 3">
    <name type="scientific">Diaphorina citri</name>
    <name type="common">Asian citrus psyllid</name>
    <dbReference type="NCBI Taxonomy" id="121845"/>
    <lineage>
        <taxon>Eukaryota</taxon>
        <taxon>Metazoa</taxon>
        <taxon>Ecdysozoa</taxon>
        <taxon>Arthropoda</taxon>
        <taxon>Hexapoda</taxon>
        <taxon>Insecta</taxon>
        <taxon>Pterygota</taxon>
        <taxon>Neoptera</taxon>
        <taxon>Paraneoptera</taxon>
        <taxon>Hemiptera</taxon>
        <taxon>Sternorrhyncha</taxon>
        <taxon>Psylloidea</taxon>
        <taxon>Psyllidae</taxon>
        <taxon>Diaphorininae</taxon>
        <taxon>Diaphorina</taxon>
    </lineage>
</organism>
<keyword evidence="1" id="KW-0732">Signal</keyword>
<dbReference type="KEGG" id="dci:103508659"/>
<evidence type="ECO:0000256" key="1">
    <source>
        <dbReference type="SAM" id="SignalP"/>
    </source>
</evidence>
<dbReference type="Pfam" id="PF03392">
    <property type="entry name" value="OS-D"/>
    <property type="match status" value="1"/>
</dbReference>
<dbReference type="Proteomes" id="UP000079169">
    <property type="component" value="Unplaced"/>
</dbReference>
<name>A0A1S3D1L0_DIACI</name>
<evidence type="ECO:0000313" key="2">
    <source>
        <dbReference type="Proteomes" id="UP000079169"/>
    </source>
</evidence>
<protein>
    <submittedName>
        <fullName evidence="3">Ejaculatory bulb-specific protein 3-like</fullName>
    </submittedName>
</protein>
<feature type="chain" id="PRO_5010255365" evidence="1">
    <location>
        <begin position="19"/>
        <end position="124"/>
    </location>
</feature>
<dbReference type="InterPro" id="IPR036682">
    <property type="entry name" value="OS_D_A10/PebIII_sf"/>
</dbReference>
<gene>
    <name evidence="3" type="primary">LOC103508659</name>
</gene>
<dbReference type="RefSeq" id="XP_008471452.1">
    <property type="nucleotide sequence ID" value="XM_008473230.3"/>
</dbReference>
<dbReference type="PaxDb" id="121845-A0A1S3D1L0"/>
<proteinExistence type="predicted"/>
<dbReference type="InterPro" id="IPR005055">
    <property type="entry name" value="A10/PebIII"/>
</dbReference>
<keyword evidence="2" id="KW-1185">Reference proteome</keyword>
<sequence length="124" mass="13791">MFKLAVFALCLTATAVLAVPSPAYTTKYDNVNLDEIISNERLFSSYYNCLMDTGACSPDGAELKKVLPDALKTECGGCSDKQKEGAKKIFKFLLDNKQQEWANLEKKYDPTGIYKSKYDKALLA</sequence>